<dbReference type="InterPro" id="IPR002925">
    <property type="entry name" value="Dienelactn_hydro"/>
</dbReference>
<dbReference type="EMBL" id="JBFXLU010000144">
    <property type="protein sequence ID" value="KAL2838540.1"/>
    <property type="molecule type" value="Genomic_DNA"/>
</dbReference>
<keyword evidence="2" id="KW-0378">Hydrolase</keyword>
<name>A0ABR4JEV5_9EURO</name>
<dbReference type="SUPFAM" id="SSF53474">
    <property type="entry name" value="alpha/beta-Hydrolases"/>
    <property type="match status" value="1"/>
</dbReference>
<gene>
    <name evidence="2" type="ORF">BJY01DRAFT_250914</name>
</gene>
<dbReference type="Proteomes" id="UP001610446">
    <property type="component" value="Unassembled WGS sequence"/>
</dbReference>
<dbReference type="Gene3D" id="3.40.50.1820">
    <property type="entry name" value="alpha/beta hydrolase"/>
    <property type="match status" value="1"/>
</dbReference>
<evidence type="ECO:0000313" key="3">
    <source>
        <dbReference type="Proteomes" id="UP001610446"/>
    </source>
</evidence>
<protein>
    <submittedName>
        <fullName evidence="2">Dienelactone hydrolase</fullName>
    </submittedName>
</protein>
<dbReference type="GO" id="GO:0016787">
    <property type="term" value="F:hydrolase activity"/>
    <property type="evidence" value="ECO:0007669"/>
    <property type="project" value="UniProtKB-KW"/>
</dbReference>
<evidence type="ECO:0000259" key="1">
    <source>
        <dbReference type="Pfam" id="PF01738"/>
    </source>
</evidence>
<keyword evidence="3" id="KW-1185">Reference proteome</keyword>
<feature type="domain" description="Dienelactone hydrolase" evidence="1">
    <location>
        <begin position="30"/>
        <end position="244"/>
    </location>
</feature>
<reference evidence="2 3" key="1">
    <citation type="submission" date="2024-07" db="EMBL/GenBank/DDBJ databases">
        <title>Section-level genome sequencing and comparative genomics of Aspergillus sections Usti and Cavernicolus.</title>
        <authorList>
            <consortium name="Lawrence Berkeley National Laboratory"/>
            <person name="Nybo J.L."/>
            <person name="Vesth T.C."/>
            <person name="Theobald S."/>
            <person name="Frisvad J.C."/>
            <person name="Larsen T.O."/>
            <person name="Kjaerboelling I."/>
            <person name="Rothschild-Mancinelli K."/>
            <person name="Lyhne E.K."/>
            <person name="Kogle M.E."/>
            <person name="Barry K."/>
            <person name="Clum A."/>
            <person name="Na H."/>
            <person name="Ledsgaard L."/>
            <person name="Lin J."/>
            <person name="Lipzen A."/>
            <person name="Kuo A."/>
            <person name="Riley R."/>
            <person name="Mondo S."/>
            <person name="Labutti K."/>
            <person name="Haridas S."/>
            <person name="Pangalinan J."/>
            <person name="Salamov A.A."/>
            <person name="Simmons B.A."/>
            <person name="Magnuson J.K."/>
            <person name="Chen J."/>
            <person name="Drula E."/>
            <person name="Henrissat B."/>
            <person name="Wiebenga A."/>
            <person name="Lubbers R.J."/>
            <person name="Gomes A.C."/>
            <person name="Makela M.R."/>
            <person name="Stajich J."/>
            <person name="Grigoriev I.V."/>
            <person name="Mortensen U.H."/>
            <person name="De Vries R.P."/>
            <person name="Baker S.E."/>
            <person name="Andersen M.R."/>
        </authorList>
    </citation>
    <scope>NUCLEOTIDE SEQUENCE [LARGE SCALE GENOMIC DNA]</scope>
    <source>
        <strain evidence="2 3">CBS 123904</strain>
    </source>
</reference>
<organism evidence="2 3">
    <name type="scientific">Aspergillus pseudoustus</name>
    <dbReference type="NCBI Taxonomy" id="1810923"/>
    <lineage>
        <taxon>Eukaryota</taxon>
        <taxon>Fungi</taxon>
        <taxon>Dikarya</taxon>
        <taxon>Ascomycota</taxon>
        <taxon>Pezizomycotina</taxon>
        <taxon>Eurotiomycetes</taxon>
        <taxon>Eurotiomycetidae</taxon>
        <taxon>Eurotiales</taxon>
        <taxon>Aspergillaceae</taxon>
        <taxon>Aspergillus</taxon>
        <taxon>Aspergillus subgen. Nidulantes</taxon>
    </lineage>
</organism>
<proteinExistence type="predicted"/>
<dbReference type="Pfam" id="PF01738">
    <property type="entry name" value="DLH"/>
    <property type="match status" value="1"/>
</dbReference>
<dbReference type="InterPro" id="IPR029058">
    <property type="entry name" value="AB_hydrolase_fold"/>
</dbReference>
<accession>A0ABR4JEV5</accession>
<dbReference type="PANTHER" id="PTHR17630:SF44">
    <property type="entry name" value="PROTEIN AIM2"/>
    <property type="match status" value="1"/>
</dbReference>
<sequence>MTSESPASCCFTGSLHEHKAQGDIQQIGNFRVYAASPKSDTIPRKAVILLGDIFSIFPNSQLLADEFARNGYIALLPDLFNGDQISPQDYEAGKVDIKSWMSRHTVADVSPVVEAMINHLRTTLGVENVAAAGYCFGGKYVVRYLKEGQIDSGFIAHPSFVTEDELGEIQKPLSISAAEHDPIFTSKNRHASEEILIQSKQPFQINLFSGVSHGFAIRGDLNKPLVQFAKEQAFMQALVWFQHTL</sequence>
<evidence type="ECO:0000313" key="2">
    <source>
        <dbReference type="EMBL" id="KAL2838540.1"/>
    </source>
</evidence>
<dbReference type="PANTHER" id="PTHR17630">
    <property type="entry name" value="DIENELACTONE HYDROLASE"/>
    <property type="match status" value="1"/>
</dbReference>
<comment type="caution">
    <text evidence="2">The sequence shown here is derived from an EMBL/GenBank/DDBJ whole genome shotgun (WGS) entry which is preliminary data.</text>
</comment>